<dbReference type="CDD" id="cd00160">
    <property type="entry name" value="RhoGEF"/>
    <property type="match status" value="1"/>
</dbReference>
<dbReference type="InterPro" id="IPR000219">
    <property type="entry name" value="DH_dom"/>
</dbReference>
<dbReference type="InterPro" id="IPR000651">
    <property type="entry name" value="Ras-like_Gua-exchang_fac_N"/>
</dbReference>
<sequence length="1686" mass="191901">MLSPKIQRHIRVNDIQLIALSERAQYDHSQAGYLHKRSSDNTKWQLRWFVLYQNLLFYYDSENSTRPTGVLLLEGSYCERLSKSPMERNASFCFTISYRNERQRQYELRAASEVDCVHWVDAIREASFNKVLLQKEELEQKQLHLLQVVESERTSRWQYAQQCDELSSEVKKLRTELCTYKKEHEPSTRAASTTSLSPTDSEEIDPVELRKIKKVQSFFRGWLCRRRWKQIVDQYIKSPHAESMRKRNSLVFKMVEAEEEYLEQMEILVTCFLRPFKMAASSKKPPCTHEDVNSIFLNSETVLFLHQIFFKGLTSRMESWPTLVLGDLFDMLLPMLTIYQEYVRNHHYSLQVLTECKQSQPFAHLLARLESKPACQSRSLETFLTYPMHQIPRYIITLHELLAHTPYDHVERRSLQHARAQLEELSRQMHDEVTVHIPLYLLPSLKKVSETENLRKNLAVERMIIEGCDILLDVNQVFIRQGTLSQIVGKGRRATLQARQAFLFSNHLLLTTRAAGGRLHLPANARLPLHDALLVEDPSNHDDDDSTSVCSSPGGDPYQGKDFKILVEVKGEQICAHLEKTNERKMPFKFKKKGLRREIPKDVILRAIEEISKGSKIKTTADKYKIPRSSMQRYLKQDSIKDSSHRFITSQIFTDEEEQKLSNYIIVCSKHHYGLTKIQAHWMVSNPGKTVTIYDIPKLAAIAIPLAFKPQNIQKGFEKPGIWPFNSNIFSNEDFLCSSVTDRDAPVTDETLSSRYDPIIQPTSTQVIPEHLERENQNEADPVNLNNIAVANSSSSFATDQITIEVAEVVTPEIVRPYPKACPRKLIKNARKKAKTRILTDTPEKRLIELAEQEKQIKNKAKKERQEKKVLKNTGKKQIPKLPSELTSNRVKKRQMSSSDSDIENVLLTDSSERSFAEDTSEEELDEDDVIMVDRNFQKNDYVLVKFNVKKTVVHYVGQIEDISHTMATIKFMRLMASTLEEKAAWTSELAQCMESAALTELLRACGACGAASASLPACRSDRALFTDDVDIRFSRTLNSCKVPQIRSATPQRLLQRLTDLRFLSVDFLNTFLLTYRVFTDGVTVLEALKQVFYEQSQQELDLPPVPDATRKTSAASSVSGTSPSSPGALSSVTLVGSPKKTSPDNTLSKSDNKSPPTKDNDTAAALMKDESIELVSQSDEDIKYKEEEQEKNKPKPNENFKISQRFSERARTISESPRRLQVCGAHGAAEARRRSEGARAVPPPPEPRRASDSGAARAAPRSVRSSTSSAAAAFAVATSASSNPRSPPPTSPPHKRRDSVISTAATMRVLNVLRHWISKHSSDFWSDERLRGLTMDFLKEIESSPGLLPAEHKAAAQLLRLLERAPDRAIDLQAIFAPPRVPTKESIETLSALEIAEQMTFLDYQIFSFIHSQEFLGQAWTKGDKSERAPHILMMTAHFNHISNLVISEILKKCTLLDRVAAIEKWAAVADIARCLHNFNGVLQVCAALSNTSVYRLKKTWEKVSKTSKQTIEKMQILISSECRFRILRDALHRCDPPCIPYLGMYLSDLSFIEEGTPNYTPDGLLNFSKMRMIAHVIREIRNFQQTPYKIDHIPKVCDFLLDRSLIIPEEEQYMLSLEMEPRTARGLCGRSRRAGGGARRARLSRRTAPPPRLARRARSTASRTLTVNHLHALLIHLTTPLHSM</sequence>
<dbReference type="SMART" id="SM00325">
    <property type="entry name" value="RhoGEF"/>
    <property type="match status" value="1"/>
</dbReference>
<dbReference type="GO" id="GO:0005886">
    <property type="term" value="C:plasma membrane"/>
    <property type="evidence" value="ECO:0007669"/>
    <property type="project" value="TreeGrafter"/>
</dbReference>
<dbReference type="InterPro" id="IPR008937">
    <property type="entry name" value="Ras-like_GEF"/>
</dbReference>
<feature type="region of interest" description="Disordered" evidence="2">
    <location>
        <begin position="1103"/>
        <end position="1180"/>
    </location>
</feature>
<feature type="domain" description="PH" evidence="3">
    <location>
        <begin position="27"/>
        <end position="128"/>
    </location>
</feature>
<dbReference type="Pfam" id="PF00618">
    <property type="entry name" value="RasGEF_N"/>
    <property type="match status" value="1"/>
</dbReference>
<dbReference type="PROSITE" id="PS50009">
    <property type="entry name" value="RASGEF_CAT"/>
    <property type="match status" value="1"/>
</dbReference>
<feature type="compositionally biased region" description="Basic and acidic residues" evidence="2">
    <location>
        <begin position="1210"/>
        <end position="1219"/>
    </location>
</feature>
<reference evidence="6" key="1">
    <citation type="submission" date="2021-04" db="EMBL/GenBank/DDBJ databases">
        <authorList>
            <person name="Tunstrom K."/>
        </authorList>
    </citation>
    <scope>NUCLEOTIDE SEQUENCE</scope>
</reference>
<feature type="domain" description="Ras-GEF" evidence="4">
    <location>
        <begin position="1392"/>
        <end position="1624"/>
    </location>
</feature>
<dbReference type="InterPro" id="IPR019804">
    <property type="entry name" value="Ras_G-nucl-exch_fac_CS"/>
</dbReference>
<dbReference type="PANTHER" id="PTHR23113">
    <property type="entry name" value="GUANINE NUCLEOTIDE EXCHANGE FACTOR"/>
    <property type="match status" value="1"/>
</dbReference>
<feature type="compositionally biased region" description="Polar residues" evidence="2">
    <location>
        <begin position="1129"/>
        <end position="1150"/>
    </location>
</feature>
<keyword evidence="1" id="KW-0344">Guanine-nucleotide releasing factor</keyword>
<evidence type="ECO:0000259" key="3">
    <source>
        <dbReference type="PROSITE" id="PS50003"/>
    </source>
</evidence>
<evidence type="ECO:0000313" key="7">
    <source>
        <dbReference type="Proteomes" id="UP000691718"/>
    </source>
</evidence>
<dbReference type="PROSITE" id="PS50010">
    <property type="entry name" value="DH_2"/>
    <property type="match status" value="1"/>
</dbReference>
<comment type="caution">
    <text evidence="6">The sequence shown here is derived from an EMBL/GenBank/DDBJ whole genome shotgun (WGS) entry which is preliminary data.</text>
</comment>
<evidence type="ECO:0000256" key="1">
    <source>
        <dbReference type="PROSITE-ProRule" id="PRU00168"/>
    </source>
</evidence>
<dbReference type="Proteomes" id="UP000691718">
    <property type="component" value="Unassembled WGS sequence"/>
</dbReference>
<protein>
    <submittedName>
        <fullName evidence="6">(apollo) hypothetical protein</fullName>
    </submittedName>
</protein>
<dbReference type="GO" id="GO:0007265">
    <property type="term" value="P:Ras protein signal transduction"/>
    <property type="evidence" value="ECO:0007669"/>
    <property type="project" value="TreeGrafter"/>
</dbReference>
<feature type="domain" description="DH" evidence="5">
    <location>
        <begin position="246"/>
        <end position="432"/>
    </location>
</feature>
<feature type="region of interest" description="Disordered" evidence="2">
    <location>
        <begin position="536"/>
        <end position="556"/>
    </location>
</feature>
<dbReference type="Pfam" id="PF00617">
    <property type="entry name" value="RasGEF"/>
    <property type="match status" value="1"/>
</dbReference>
<feature type="compositionally biased region" description="Basic and acidic residues" evidence="2">
    <location>
        <begin position="1186"/>
        <end position="1199"/>
    </location>
</feature>
<dbReference type="PROSITE" id="PS50003">
    <property type="entry name" value="PH_DOMAIN"/>
    <property type="match status" value="1"/>
</dbReference>
<dbReference type="EMBL" id="CAJQZP010001697">
    <property type="protein sequence ID" value="CAG5059035.1"/>
    <property type="molecule type" value="Genomic_DNA"/>
</dbReference>
<dbReference type="PROSITE" id="PS00720">
    <property type="entry name" value="RASGEF"/>
    <property type="match status" value="1"/>
</dbReference>
<dbReference type="SMART" id="SM00233">
    <property type="entry name" value="PH"/>
    <property type="match status" value="1"/>
</dbReference>
<dbReference type="OrthoDB" id="10254377at2759"/>
<evidence type="ECO:0000259" key="5">
    <source>
        <dbReference type="PROSITE" id="PS50010"/>
    </source>
</evidence>
<dbReference type="Pfam" id="PF00169">
    <property type="entry name" value="PH"/>
    <property type="match status" value="1"/>
</dbReference>
<keyword evidence="7" id="KW-1185">Reference proteome</keyword>
<feature type="region of interest" description="Disordered" evidence="2">
    <location>
        <begin position="1210"/>
        <end position="1302"/>
    </location>
</feature>
<evidence type="ECO:0000259" key="4">
    <source>
        <dbReference type="PROSITE" id="PS50009"/>
    </source>
</evidence>
<name>A0A8S3YH27_PARAO</name>
<feature type="compositionally biased region" description="Low complexity" evidence="2">
    <location>
        <begin position="1113"/>
        <end position="1128"/>
    </location>
</feature>
<dbReference type="InterPro" id="IPR001849">
    <property type="entry name" value="PH_domain"/>
</dbReference>
<feature type="region of interest" description="Disordered" evidence="2">
    <location>
        <begin position="858"/>
        <end position="904"/>
    </location>
</feature>
<dbReference type="InterPro" id="IPR001895">
    <property type="entry name" value="RASGEF_cat_dom"/>
</dbReference>
<dbReference type="PROSITE" id="PS50096">
    <property type="entry name" value="IQ"/>
    <property type="match status" value="1"/>
</dbReference>
<gene>
    <name evidence="6" type="ORF">PAPOLLO_LOCUS27842</name>
</gene>
<dbReference type="PANTHER" id="PTHR23113:SF99">
    <property type="entry name" value="RASGEF DOMAIN-CONTAINING PROTEIN"/>
    <property type="match status" value="1"/>
</dbReference>
<dbReference type="SMART" id="SM00229">
    <property type="entry name" value="RasGEFN"/>
    <property type="match status" value="1"/>
</dbReference>
<dbReference type="SMART" id="SM00147">
    <property type="entry name" value="RasGEF"/>
    <property type="match status" value="1"/>
</dbReference>
<dbReference type="Pfam" id="PF00621">
    <property type="entry name" value="RhoGEF"/>
    <property type="match status" value="1"/>
</dbReference>
<proteinExistence type="predicted"/>
<accession>A0A8S3YH27</accession>
<feature type="compositionally biased region" description="Low complexity" evidence="2">
    <location>
        <begin position="1253"/>
        <end position="1285"/>
    </location>
</feature>
<feature type="region of interest" description="Disordered" evidence="2">
    <location>
        <begin position="1186"/>
        <end position="1205"/>
    </location>
</feature>
<evidence type="ECO:0000313" key="6">
    <source>
        <dbReference type="EMBL" id="CAG5059035.1"/>
    </source>
</evidence>
<feature type="region of interest" description="Disordered" evidence="2">
    <location>
        <begin position="1629"/>
        <end position="1663"/>
    </location>
</feature>
<dbReference type="GO" id="GO:0005085">
    <property type="term" value="F:guanyl-nucleotide exchange factor activity"/>
    <property type="evidence" value="ECO:0007669"/>
    <property type="project" value="UniProtKB-KW"/>
</dbReference>
<evidence type="ECO:0000256" key="2">
    <source>
        <dbReference type="SAM" id="MobiDB-lite"/>
    </source>
</evidence>
<organism evidence="6 7">
    <name type="scientific">Parnassius apollo</name>
    <name type="common">Apollo butterfly</name>
    <name type="synonym">Papilio apollo</name>
    <dbReference type="NCBI Taxonomy" id="110799"/>
    <lineage>
        <taxon>Eukaryota</taxon>
        <taxon>Metazoa</taxon>
        <taxon>Ecdysozoa</taxon>
        <taxon>Arthropoda</taxon>
        <taxon>Hexapoda</taxon>
        <taxon>Insecta</taxon>
        <taxon>Pterygota</taxon>
        <taxon>Neoptera</taxon>
        <taxon>Endopterygota</taxon>
        <taxon>Lepidoptera</taxon>
        <taxon>Glossata</taxon>
        <taxon>Ditrysia</taxon>
        <taxon>Papilionoidea</taxon>
        <taxon>Papilionidae</taxon>
        <taxon>Parnassiinae</taxon>
        <taxon>Parnassini</taxon>
        <taxon>Parnassius</taxon>
        <taxon>Parnassius</taxon>
    </lineage>
</organism>
<feature type="compositionally biased region" description="Basic and acidic residues" evidence="2">
    <location>
        <begin position="1151"/>
        <end position="1172"/>
    </location>
</feature>
<dbReference type="CDD" id="cd00155">
    <property type="entry name" value="RasGEF"/>
    <property type="match status" value="1"/>
</dbReference>